<evidence type="ECO:0000313" key="2">
    <source>
        <dbReference type="EMBL" id="KJY63231.1"/>
    </source>
</evidence>
<gene>
    <name evidence="2" type="ORF">JG30_01420</name>
</gene>
<name>A0A0F4M064_9LACO</name>
<dbReference type="HOGENOM" id="CLU_036729_0_0_9"/>
<dbReference type="OrthoDB" id="181267at2"/>
<evidence type="ECO:0000313" key="3">
    <source>
        <dbReference type="Proteomes" id="UP000033558"/>
    </source>
</evidence>
<comment type="similarity">
    <text evidence="1">Belongs to the proline racemase family.</text>
</comment>
<dbReference type="EMBL" id="JXJQ01000002">
    <property type="protein sequence ID" value="KJY63231.1"/>
    <property type="molecule type" value="Genomic_DNA"/>
</dbReference>
<accession>A0A0F4M064</accession>
<keyword evidence="3" id="KW-1185">Reference proteome</keyword>
<proteinExistence type="inferred from homology"/>
<dbReference type="RefSeq" id="WP_084616613.1">
    <property type="nucleotide sequence ID" value="NZ_JAMBJK010000011.1"/>
</dbReference>
<dbReference type="PANTHER" id="PTHR33442:SF5">
    <property type="entry name" value="BIFUNCTIONAL TRANS-3-HYDROXY-L-PROLINE DEHYDRATASE_2-EPIMERASE"/>
    <property type="match status" value="1"/>
</dbReference>
<organism evidence="2 3">
    <name type="scientific">Bombilactobacillus mellifer</name>
    <dbReference type="NCBI Taxonomy" id="1218492"/>
    <lineage>
        <taxon>Bacteria</taxon>
        <taxon>Bacillati</taxon>
        <taxon>Bacillota</taxon>
        <taxon>Bacilli</taxon>
        <taxon>Lactobacillales</taxon>
        <taxon>Lactobacillaceae</taxon>
        <taxon>Bombilactobacillus</taxon>
    </lineage>
</organism>
<evidence type="ECO:0000256" key="1">
    <source>
        <dbReference type="ARBA" id="ARBA00007529"/>
    </source>
</evidence>
<dbReference type="AlphaFoldDB" id="A0A0F4M064"/>
<dbReference type="FunFam" id="3.10.310.10:FF:000005">
    <property type="entry name" value="Proline racemase"/>
    <property type="match status" value="1"/>
</dbReference>
<dbReference type="STRING" id="1218492.JG30_01420"/>
<dbReference type="GO" id="GO:0047580">
    <property type="term" value="F:4-hydroxyproline epimerase activity"/>
    <property type="evidence" value="ECO:0007669"/>
    <property type="project" value="TreeGrafter"/>
</dbReference>
<dbReference type="Proteomes" id="UP000033558">
    <property type="component" value="Unassembled WGS sequence"/>
</dbReference>
<sequence length="338" mass="36512">MNFSRMLSGIDTHTAGEAARLITGGIPKLKGKTIAEKKQYLIDYKDDLRKSLMLEPRGHKEMFGAFLIPAVSEEADFGIIFMDTGGYLNMCGHNTIAAVTAIVETGMVDVSADDREKDVVLEAPAGIIHATAHLDTPYHVSSVSFKNVPAFLYKQDVAITVPDIGQVTVDVSFGGSFFAIVKAADLGVTIDRQNSQQLADVGMKVLKAANEQIEVQHPTMDYIHTIDLVEMYGQPQSEDATLQNVVVFGDGEVDRSPCGTGTSAKLATLYAKHQIGMNEKFVYESILNTKFVGRVVEETSIGGLAAITPEITGSAYITGFNTFLFDPKDSLSGGFTLK</sequence>
<dbReference type="SFLD" id="SFLDS00028">
    <property type="entry name" value="Proline_Racemase"/>
    <property type="match status" value="1"/>
</dbReference>
<dbReference type="PIRSF" id="PIRSF029792">
    <property type="entry name" value="Pro_racemase"/>
    <property type="match status" value="1"/>
</dbReference>
<dbReference type="Gene3D" id="3.10.310.10">
    <property type="entry name" value="Diaminopimelate Epimerase, Chain A, domain 1"/>
    <property type="match status" value="2"/>
</dbReference>
<protein>
    <submittedName>
        <fullName evidence="2">Proline racemase</fullName>
    </submittedName>
</protein>
<dbReference type="PATRIC" id="fig|1218492.5.peg.255"/>
<reference evidence="2 3" key="1">
    <citation type="submission" date="2015-01" db="EMBL/GenBank/DDBJ databases">
        <title>Comparative genomics of the lactic acid bacteria isolated from the honey bee gut.</title>
        <authorList>
            <person name="Ellegaard K.M."/>
            <person name="Tamarit D."/>
            <person name="Javelind E."/>
            <person name="Olofsson T."/>
            <person name="Andersson S.G."/>
            <person name="Vasquez A."/>
        </authorList>
    </citation>
    <scope>NUCLEOTIDE SEQUENCE [LARGE SCALE GENOMIC DNA]</scope>
    <source>
        <strain evidence="2 3">Bin4</strain>
    </source>
</reference>
<dbReference type="PANTHER" id="PTHR33442">
    <property type="entry name" value="TRANS-3-HYDROXY-L-PROLINE DEHYDRATASE"/>
    <property type="match status" value="1"/>
</dbReference>
<dbReference type="Pfam" id="PF05544">
    <property type="entry name" value="Pro_racemase"/>
    <property type="match status" value="1"/>
</dbReference>
<comment type="caution">
    <text evidence="2">The sequence shown here is derived from an EMBL/GenBank/DDBJ whole genome shotgun (WGS) entry which is preliminary data.</text>
</comment>
<dbReference type="InterPro" id="IPR008794">
    <property type="entry name" value="Pro_racemase_fam"/>
</dbReference>
<dbReference type="SUPFAM" id="SSF54506">
    <property type="entry name" value="Diaminopimelate epimerase-like"/>
    <property type="match status" value="1"/>
</dbReference>